<evidence type="ECO:0000313" key="3">
    <source>
        <dbReference type="EMBL" id="AMD89113.1"/>
    </source>
</evidence>
<dbReference type="AlphaFoldDB" id="A0A0X8JIR1"/>
<dbReference type="Pfam" id="PF04909">
    <property type="entry name" value="Amidohydro_2"/>
    <property type="match status" value="1"/>
</dbReference>
<dbReference type="GO" id="GO:0016787">
    <property type="term" value="F:hydrolase activity"/>
    <property type="evidence" value="ECO:0007669"/>
    <property type="project" value="UniProtKB-KW"/>
</dbReference>
<keyword evidence="4" id="KW-1185">Reference proteome</keyword>
<dbReference type="EMBL" id="CP014229">
    <property type="protein sequence ID" value="AMD89113.1"/>
    <property type="molecule type" value="Genomic_DNA"/>
</dbReference>
<dbReference type="InterPro" id="IPR032465">
    <property type="entry name" value="ACMSD"/>
</dbReference>
<organism evidence="3 4">
    <name type="scientific">Desulfovibrio fairfieldensis</name>
    <dbReference type="NCBI Taxonomy" id="44742"/>
    <lineage>
        <taxon>Bacteria</taxon>
        <taxon>Pseudomonadati</taxon>
        <taxon>Thermodesulfobacteriota</taxon>
        <taxon>Desulfovibrionia</taxon>
        <taxon>Desulfovibrionales</taxon>
        <taxon>Desulfovibrionaceae</taxon>
        <taxon>Desulfovibrio</taxon>
    </lineage>
</organism>
<sequence>MFIDIHTHAFHPKIAYKAVDHLNNFYNVACAGDGTIDHLLAREKHAGVDKCVVLCAATAPAQVIPANNYAMSLQKAHAEVIGFGTLHPGYANWEAELQRIKAAGLRGLKLHPDFQGFWLNDPRLLPIFEAAQKDFIFEIHIGDNISPEKNPSCPYKLAAILDAFPGLTIIAAHLGGYRMWEHAMKVLGGRRRENLWFDTSSVTPFVTPEELRALLAAFPQERLLFGTDWPLYDPEEELERLQRMAGLDDARLEAVMSNAERLFAAQGPALA</sequence>
<protein>
    <submittedName>
        <fullName evidence="3">Amidohydrolase</fullName>
    </submittedName>
</protein>
<dbReference type="PANTHER" id="PTHR21240:SF28">
    <property type="entry name" value="ISO-OROTATE DECARBOXYLASE (EUROFUNG)"/>
    <property type="match status" value="1"/>
</dbReference>
<evidence type="ECO:0000256" key="1">
    <source>
        <dbReference type="ARBA" id="ARBA00023239"/>
    </source>
</evidence>
<evidence type="ECO:0000313" key="4">
    <source>
        <dbReference type="Proteomes" id="UP000069241"/>
    </source>
</evidence>
<dbReference type="SUPFAM" id="SSF51556">
    <property type="entry name" value="Metallo-dependent hydrolases"/>
    <property type="match status" value="1"/>
</dbReference>
<keyword evidence="3" id="KW-0378">Hydrolase</keyword>
<reference evidence="4" key="1">
    <citation type="submission" date="2016-02" db="EMBL/GenBank/DDBJ databases">
        <authorList>
            <person name="Holder M.E."/>
            <person name="Ajami N.J."/>
            <person name="Petrosino J.F."/>
        </authorList>
    </citation>
    <scope>NUCLEOTIDE SEQUENCE [LARGE SCALE GENOMIC DNA]</scope>
    <source>
        <strain evidence="4">CCUG 45958</strain>
    </source>
</reference>
<dbReference type="GO" id="GO:0005737">
    <property type="term" value="C:cytoplasm"/>
    <property type="evidence" value="ECO:0007669"/>
    <property type="project" value="TreeGrafter"/>
</dbReference>
<dbReference type="STRING" id="44742.AXF13_02730"/>
<name>A0A0X8JIR1_9BACT</name>
<dbReference type="Gene3D" id="3.20.20.140">
    <property type="entry name" value="Metal-dependent hydrolases"/>
    <property type="match status" value="1"/>
</dbReference>
<dbReference type="InterPro" id="IPR006680">
    <property type="entry name" value="Amidohydro-rel"/>
</dbReference>
<proteinExistence type="predicted"/>
<dbReference type="KEGG" id="dfi:AXF13_02730"/>
<dbReference type="GO" id="GO:0016831">
    <property type="term" value="F:carboxy-lyase activity"/>
    <property type="evidence" value="ECO:0007669"/>
    <property type="project" value="InterPro"/>
</dbReference>
<dbReference type="CDD" id="cd01292">
    <property type="entry name" value="metallo-dependent_hydrolases"/>
    <property type="match status" value="1"/>
</dbReference>
<dbReference type="GO" id="GO:0019748">
    <property type="term" value="P:secondary metabolic process"/>
    <property type="evidence" value="ECO:0007669"/>
    <property type="project" value="TreeGrafter"/>
</dbReference>
<keyword evidence="1" id="KW-0456">Lyase</keyword>
<feature type="domain" description="Amidohydrolase-related" evidence="2">
    <location>
        <begin position="66"/>
        <end position="263"/>
    </location>
</feature>
<accession>A0A0X8JIR1</accession>
<dbReference type="InterPro" id="IPR032466">
    <property type="entry name" value="Metal_Hydrolase"/>
</dbReference>
<dbReference type="Proteomes" id="UP000069241">
    <property type="component" value="Chromosome"/>
</dbReference>
<gene>
    <name evidence="3" type="ORF">AXF13_02730</name>
</gene>
<evidence type="ECO:0000259" key="2">
    <source>
        <dbReference type="Pfam" id="PF04909"/>
    </source>
</evidence>
<dbReference type="PANTHER" id="PTHR21240">
    <property type="entry name" value="2-AMINO-3-CARBOXYLMUCONATE-6-SEMIALDEHYDE DECARBOXYLASE"/>
    <property type="match status" value="1"/>
</dbReference>
<dbReference type="RefSeq" id="WP_062251549.1">
    <property type="nucleotide sequence ID" value="NZ_CP014229.1"/>
</dbReference>